<protein>
    <submittedName>
        <fullName evidence="1">Uncharacterized protein</fullName>
    </submittedName>
</protein>
<sequence length="742" mass="83092">MLNLLPWKFLVKHAARRYGVLDPATVMARIRGFAQPSEVAEPFELLRAGIVFHARGLVNAKAIQHNLDWVWPHWVEQQFNPASPSFVPRAFSFSHINLTHRNWTAVGMPDVAAYPIVDPRGLVTPLHDGWSLDFWIVTESRKRLLPSKLDESAVTQQLDFSDDLKIRTVSRSNEMELELVTQMVGRPDEAPKASTSIRASAQEDGWLVVAIRPYNPEGIQFVHKIEMEASGKAFRVNDEATVDFGEAPVSLRMAHYAEGDVYLNLPGDKDQKQVSCSTGMATAAALFRIEAGKPRELSVSVSLERDLGRGAIRRRSWTEALKGTARLEVADSRMKFLYDAAMRTVVLLSADELVPGPYTYRRFWFRDACLMLHPLLTLGLPEAADRIIGKFAPRQTAAGYFLSQEGEWDSNGQVLWIAARQCALRHRLPDPELDKALRKAVRWLAKKRLTKDDPAGTRGLLPAGFSAEHLGPNDYYYWDDFWAWGGLTAMAREWRRHEQHEIAEEAEKLAKGFATDIGRSIESIPERRSKGAIPAAPGRRMDAGAIGSMVADYPLQLYPAGESRIMATLDWLMDHCFHGGGFFQEMIHSGINAYLTLDLAQTLLRADDPRFMGLVRRVAELASPTGQWPEAIHPSTGGGCMGDGQHGWAAAEWLMMMRSCFVREEEDHLVIGSGILPEWLGSPMSFGPTLTPWGQVSVRLDDGRLEIEATWHDQPPRLIVAVPGYRRITESGSERNFTLEPV</sequence>
<dbReference type="InterPro" id="IPR008928">
    <property type="entry name" value="6-hairpin_glycosidase_sf"/>
</dbReference>
<dbReference type="Proteomes" id="UP001207930">
    <property type="component" value="Unassembled WGS sequence"/>
</dbReference>
<organism evidence="1 2">
    <name type="scientific">Luteolibacter flavescens</name>
    <dbReference type="NCBI Taxonomy" id="1859460"/>
    <lineage>
        <taxon>Bacteria</taxon>
        <taxon>Pseudomonadati</taxon>
        <taxon>Verrucomicrobiota</taxon>
        <taxon>Verrucomicrobiia</taxon>
        <taxon>Verrucomicrobiales</taxon>
        <taxon>Verrucomicrobiaceae</taxon>
        <taxon>Luteolibacter</taxon>
    </lineage>
</organism>
<accession>A0ABT3FQZ0</accession>
<dbReference type="Gene3D" id="1.50.10.10">
    <property type="match status" value="1"/>
</dbReference>
<dbReference type="InterPro" id="IPR012341">
    <property type="entry name" value="6hp_glycosidase-like_sf"/>
</dbReference>
<dbReference type="EMBL" id="JAPDDS010000008">
    <property type="protein sequence ID" value="MCW1886003.1"/>
    <property type="molecule type" value="Genomic_DNA"/>
</dbReference>
<evidence type="ECO:0000313" key="1">
    <source>
        <dbReference type="EMBL" id="MCW1886003.1"/>
    </source>
</evidence>
<comment type="caution">
    <text evidence="1">The sequence shown here is derived from an EMBL/GenBank/DDBJ whole genome shotgun (WGS) entry which is preliminary data.</text>
</comment>
<keyword evidence="2" id="KW-1185">Reference proteome</keyword>
<dbReference type="RefSeq" id="WP_264501960.1">
    <property type="nucleotide sequence ID" value="NZ_JAPDDS010000008.1"/>
</dbReference>
<proteinExistence type="predicted"/>
<name>A0ABT3FQZ0_9BACT</name>
<evidence type="ECO:0000313" key="2">
    <source>
        <dbReference type="Proteomes" id="UP001207930"/>
    </source>
</evidence>
<gene>
    <name evidence="1" type="ORF">OKA04_14795</name>
</gene>
<reference evidence="1 2" key="1">
    <citation type="submission" date="2022-10" db="EMBL/GenBank/DDBJ databases">
        <title>Luteolibacter flavescens strain MCCC 1K03193, whole genome shotgun sequencing project.</title>
        <authorList>
            <person name="Zhao G."/>
            <person name="Shen L."/>
        </authorList>
    </citation>
    <scope>NUCLEOTIDE SEQUENCE [LARGE SCALE GENOMIC DNA]</scope>
    <source>
        <strain evidence="1 2">MCCC 1K03193</strain>
    </source>
</reference>
<dbReference type="SUPFAM" id="SSF48208">
    <property type="entry name" value="Six-hairpin glycosidases"/>
    <property type="match status" value="1"/>
</dbReference>